<proteinExistence type="predicted"/>
<evidence type="ECO:0000313" key="3">
    <source>
        <dbReference type="Proteomes" id="UP001596237"/>
    </source>
</evidence>
<dbReference type="Proteomes" id="UP001596237">
    <property type="component" value="Unassembled WGS sequence"/>
</dbReference>
<dbReference type="RefSeq" id="WP_378741226.1">
    <property type="nucleotide sequence ID" value="NZ_JBHSTT010000069.1"/>
</dbReference>
<reference evidence="3" key="1">
    <citation type="journal article" date="2019" name="Int. J. Syst. Evol. Microbiol.">
        <title>The Global Catalogue of Microorganisms (GCM) 10K type strain sequencing project: providing services to taxonomists for standard genome sequencing and annotation.</title>
        <authorList>
            <consortium name="The Broad Institute Genomics Platform"/>
            <consortium name="The Broad Institute Genome Sequencing Center for Infectious Disease"/>
            <person name="Wu L."/>
            <person name="Ma J."/>
        </authorList>
    </citation>
    <scope>NUCLEOTIDE SEQUENCE [LARGE SCALE GENOMIC DNA]</scope>
    <source>
        <strain evidence="3">CCUG 36916</strain>
    </source>
</reference>
<gene>
    <name evidence="2" type="ORF">ACFQDP_18345</name>
</gene>
<feature type="region of interest" description="Disordered" evidence="1">
    <location>
        <begin position="1"/>
        <end position="38"/>
    </location>
</feature>
<evidence type="ECO:0000256" key="1">
    <source>
        <dbReference type="SAM" id="MobiDB-lite"/>
    </source>
</evidence>
<protein>
    <submittedName>
        <fullName evidence="2">Uncharacterized protein</fullName>
    </submittedName>
</protein>
<comment type="caution">
    <text evidence="2">The sequence shown here is derived from an EMBL/GenBank/DDBJ whole genome shotgun (WGS) entry which is preliminary data.</text>
</comment>
<keyword evidence="3" id="KW-1185">Reference proteome</keyword>
<feature type="non-terminal residue" evidence="2">
    <location>
        <position position="1"/>
    </location>
</feature>
<name>A0ABW1WUJ3_9HYPH</name>
<organism evidence="2 3">
    <name type="scientific">Methylorubrum zatmanii</name>
    <dbReference type="NCBI Taxonomy" id="29429"/>
    <lineage>
        <taxon>Bacteria</taxon>
        <taxon>Pseudomonadati</taxon>
        <taxon>Pseudomonadota</taxon>
        <taxon>Alphaproteobacteria</taxon>
        <taxon>Hyphomicrobiales</taxon>
        <taxon>Methylobacteriaceae</taxon>
        <taxon>Methylorubrum</taxon>
    </lineage>
</organism>
<feature type="compositionally biased region" description="Polar residues" evidence="1">
    <location>
        <begin position="1"/>
        <end position="11"/>
    </location>
</feature>
<accession>A0ABW1WUJ3</accession>
<feature type="compositionally biased region" description="Basic and acidic residues" evidence="1">
    <location>
        <begin position="27"/>
        <end position="38"/>
    </location>
</feature>
<sequence length="128" mass="13970">SGTRASITLQPAHTGFVPRSKGAAKPETSENERIPAPDRIHHLSGLEDSIDGINESLEDALFDYRQAHVPDAMPDHRGRDRGPVEIIPEDDFALLLKARMAAKYGGEDMALSNEARATVRPSITGSRR</sequence>
<evidence type="ECO:0000313" key="2">
    <source>
        <dbReference type="EMBL" id="MFC6391271.1"/>
    </source>
</evidence>
<dbReference type="EMBL" id="JBHSTT010000069">
    <property type="protein sequence ID" value="MFC6391271.1"/>
    <property type="molecule type" value="Genomic_DNA"/>
</dbReference>